<keyword evidence="2" id="KW-1185">Reference proteome</keyword>
<gene>
    <name evidence="1" type="ORF">SAMN04488010_0160</name>
</gene>
<dbReference type="SUPFAM" id="SSF53137">
    <property type="entry name" value="Translational machinery components"/>
    <property type="match status" value="1"/>
</dbReference>
<protein>
    <submittedName>
        <fullName evidence="1">Uncharacterized protein</fullName>
    </submittedName>
</protein>
<reference evidence="2" key="1">
    <citation type="submission" date="2016-10" db="EMBL/GenBank/DDBJ databases">
        <authorList>
            <person name="Varghese N."/>
            <person name="Submissions S."/>
        </authorList>
    </citation>
    <scope>NUCLEOTIDE SEQUENCE [LARGE SCALE GENOMIC DNA]</scope>
    <source>
        <strain evidence="2">DSM 19891</strain>
    </source>
</reference>
<dbReference type="EMBL" id="FOYX01000001">
    <property type="protein sequence ID" value="SFR51789.1"/>
    <property type="molecule type" value="Genomic_DNA"/>
</dbReference>
<dbReference type="InterPro" id="IPR042226">
    <property type="entry name" value="eFR1_2_sf"/>
</dbReference>
<dbReference type="RefSeq" id="WP_091900687.1">
    <property type="nucleotide sequence ID" value="NZ_FOYX01000001.1"/>
</dbReference>
<accession>A0A1I6HBB6</accession>
<sequence length="126" mass="14355">MKAKSNLGIWMDHSIANLIDIDARKECGSIASSFTSDTKEDALNRSENLMHNKRQQMNEKFYDTIGAQILKYNHVLLFGPTNAKVELHNYLNKDSHFKNIKIDVASSDNITDNEQVAFVKNHFAKV</sequence>
<organism evidence="1 2">
    <name type="scientific">Maribacter stanieri</name>
    <dbReference type="NCBI Taxonomy" id="440514"/>
    <lineage>
        <taxon>Bacteria</taxon>
        <taxon>Pseudomonadati</taxon>
        <taxon>Bacteroidota</taxon>
        <taxon>Flavobacteriia</taxon>
        <taxon>Flavobacteriales</taxon>
        <taxon>Flavobacteriaceae</taxon>
        <taxon>Maribacter</taxon>
    </lineage>
</organism>
<proteinExistence type="predicted"/>
<dbReference type="AlphaFoldDB" id="A0A1I6HBB6"/>
<dbReference type="Proteomes" id="UP000199462">
    <property type="component" value="Unassembled WGS sequence"/>
</dbReference>
<dbReference type="STRING" id="440514.SAMN04488010_0160"/>
<evidence type="ECO:0000313" key="1">
    <source>
        <dbReference type="EMBL" id="SFR51789.1"/>
    </source>
</evidence>
<evidence type="ECO:0000313" key="2">
    <source>
        <dbReference type="Proteomes" id="UP000199462"/>
    </source>
</evidence>
<dbReference type="Gene3D" id="3.30.420.60">
    <property type="entry name" value="eRF1 domain 2"/>
    <property type="match status" value="1"/>
</dbReference>
<name>A0A1I6HBB6_9FLAO</name>